<name>A0A3D8J2V6_9HELI</name>
<sequence>MHTQKSNDLVLISASSPILCGIYEEGQCKEVFRYEDKTLNALTKIAQIIKDREIKRIFYAKGPGSFTAIKLTHIFLQTLQIIQGIKLYSLDCFYFNDNSPIKAFGNQYFIKEGEEIILKSFEEVECKDFALPKILRSEDFGTCNEPLYVLPPI</sequence>
<gene>
    <name evidence="1" type="ORF">CQA58_01460</name>
</gene>
<dbReference type="AlphaFoldDB" id="A0A3D8J2V6"/>
<organism evidence="1 2">
    <name type="scientific">Helicobacter brantae</name>
    <dbReference type="NCBI Taxonomy" id="375927"/>
    <lineage>
        <taxon>Bacteria</taxon>
        <taxon>Pseudomonadati</taxon>
        <taxon>Campylobacterota</taxon>
        <taxon>Epsilonproteobacteria</taxon>
        <taxon>Campylobacterales</taxon>
        <taxon>Helicobacteraceae</taxon>
        <taxon>Helicobacter</taxon>
    </lineage>
</organism>
<dbReference type="RefSeq" id="WP_115568943.1">
    <property type="nucleotide sequence ID" value="NZ_NXLV01000002.1"/>
</dbReference>
<dbReference type="SUPFAM" id="SSF53067">
    <property type="entry name" value="Actin-like ATPase domain"/>
    <property type="match status" value="1"/>
</dbReference>
<protein>
    <recommendedName>
        <fullName evidence="3">Glycoprotease</fullName>
    </recommendedName>
</protein>
<evidence type="ECO:0000313" key="2">
    <source>
        <dbReference type="Proteomes" id="UP000257045"/>
    </source>
</evidence>
<dbReference type="InterPro" id="IPR043129">
    <property type="entry name" value="ATPase_NBD"/>
</dbReference>
<dbReference type="OrthoDB" id="5339448at2"/>
<dbReference type="Proteomes" id="UP000257045">
    <property type="component" value="Unassembled WGS sequence"/>
</dbReference>
<evidence type="ECO:0008006" key="3">
    <source>
        <dbReference type="Google" id="ProtNLM"/>
    </source>
</evidence>
<comment type="caution">
    <text evidence="1">The sequence shown here is derived from an EMBL/GenBank/DDBJ whole genome shotgun (WGS) entry which is preliminary data.</text>
</comment>
<reference evidence="1 2" key="1">
    <citation type="submission" date="2018-04" db="EMBL/GenBank/DDBJ databases">
        <title>Novel Campyloabacter and Helicobacter Species and Strains.</title>
        <authorList>
            <person name="Mannion A.J."/>
            <person name="Shen Z."/>
            <person name="Fox J.G."/>
        </authorList>
    </citation>
    <scope>NUCLEOTIDE SEQUENCE [LARGE SCALE GENOMIC DNA]</scope>
    <source>
        <strain evidence="1 2">MIT 04-9366</strain>
    </source>
</reference>
<proteinExistence type="predicted"/>
<dbReference type="EMBL" id="NXLV01000002">
    <property type="protein sequence ID" value="RDU71733.1"/>
    <property type="molecule type" value="Genomic_DNA"/>
</dbReference>
<accession>A0A3D8J2V6</accession>
<keyword evidence="2" id="KW-1185">Reference proteome</keyword>
<evidence type="ECO:0000313" key="1">
    <source>
        <dbReference type="EMBL" id="RDU71733.1"/>
    </source>
</evidence>